<evidence type="ECO:0000259" key="19">
    <source>
        <dbReference type="PROSITE" id="PS51726"/>
    </source>
</evidence>
<dbReference type="GO" id="GO:0005634">
    <property type="term" value="C:nucleus"/>
    <property type="evidence" value="ECO:0007669"/>
    <property type="project" value="UniProtKB-SubCell"/>
</dbReference>
<dbReference type="InterPro" id="IPR019787">
    <property type="entry name" value="Znf_PHD-finger"/>
</dbReference>
<dbReference type="Gene3D" id="3.40.630.30">
    <property type="match status" value="1"/>
</dbReference>
<dbReference type="InterPro" id="IPR016181">
    <property type="entry name" value="Acyl_CoA_acyltransferase"/>
</dbReference>
<evidence type="ECO:0000256" key="14">
    <source>
        <dbReference type="PIRSR" id="PIRSR602717-51"/>
    </source>
</evidence>
<evidence type="ECO:0000256" key="17">
    <source>
        <dbReference type="SAM" id="MobiDB-lite"/>
    </source>
</evidence>
<dbReference type="FunFam" id="3.30.40.10:FF:000005">
    <property type="entry name" value="zinc finger protein isoform X1"/>
    <property type="match status" value="1"/>
</dbReference>
<dbReference type="Gene3D" id="3.30.60.60">
    <property type="entry name" value="N-acetyl transferase-like"/>
    <property type="match status" value="1"/>
</dbReference>
<feature type="compositionally biased region" description="Low complexity" evidence="17">
    <location>
        <begin position="1278"/>
        <end position="1294"/>
    </location>
</feature>
<feature type="compositionally biased region" description="Acidic residues" evidence="17">
    <location>
        <begin position="1327"/>
        <end position="1342"/>
    </location>
</feature>
<evidence type="ECO:0000256" key="13">
    <source>
        <dbReference type="ARBA" id="ARBA00023242"/>
    </source>
</evidence>
<comment type="similarity">
    <text evidence="2 16">Belongs to the MYST (SAS/MOZ) family.</text>
</comment>
<evidence type="ECO:0000256" key="16">
    <source>
        <dbReference type="RuleBase" id="RU361211"/>
    </source>
</evidence>
<evidence type="ECO:0000313" key="20">
    <source>
        <dbReference type="EMBL" id="CTR08229.1"/>
    </source>
</evidence>
<evidence type="ECO:0000256" key="15">
    <source>
        <dbReference type="PROSITE-ProRule" id="PRU00146"/>
    </source>
</evidence>
<organism evidence="20 22">
    <name type="scientific">Rhodotorula toruloides</name>
    <name type="common">Yeast</name>
    <name type="synonym">Rhodosporidium toruloides</name>
    <dbReference type="NCBI Taxonomy" id="5286"/>
    <lineage>
        <taxon>Eukaryota</taxon>
        <taxon>Fungi</taxon>
        <taxon>Dikarya</taxon>
        <taxon>Basidiomycota</taxon>
        <taxon>Pucciniomycotina</taxon>
        <taxon>Microbotryomycetes</taxon>
        <taxon>Sporidiobolales</taxon>
        <taxon>Sporidiobolaceae</taxon>
        <taxon>Rhodotorula</taxon>
    </lineage>
</organism>
<keyword evidence="6" id="KW-0677">Repeat</keyword>
<keyword evidence="13 16" id="KW-0539">Nucleus</keyword>
<feature type="compositionally biased region" description="Polar residues" evidence="17">
    <location>
        <begin position="929"/>
        <end position="942"/>
    </location>
</feature>
<dbReference type="EMBL" id="LCTV02000007">
    <property type="protein sequence ID" value="PRQ74059.1"/>
    <property type="molecule type" value="Genomic_DNA"/>
</dbReference>
<feature type="compositionally biased region" description="Basic and acidic residues" evidence="17">
    <location>
        <begin position="1183"/>
        <end position="1207"/>
    </location>
</feature>
<dbReference type="FunFam" id="3.40.630.30:FF:000001">
    <property type="entry name" value="Histone acetyltransferase"/>
    <property type="match status" value="1"/>
</dbReference>
<keyword evidence="8" id="KW-0862">Zinc</keyword>
<dbReference type="SMART" id="SM00249">
    <property type="entry name" value="PHD"/>
    <property type="match status" value="2"/>
</dbReference>
<sequence>MAPRATRSDVVTVVAETPAPSAREEAEGEGQGRDERAGKQASPGTDKRAREDEGCDSGKKRRKSQTRSPERPVTPPPATPSAHAAPASVSKLTVTTMTPTSRANPKSATTPRRVGPGGMPFLPAYSPVDKNCAFCGGDSSLNRHGRKEEMVSCYECGSSGHPTCLEWDDWGMVKRVKAYAWLCQECKRCEVCDEKGDDDDILFCDSCDRGWHRLCLDPPLHSVPRGKWTCPTCVKQSEFSRDAILPSTIGKRERRQARPIGLVSAGSSSSLHGDETGRKSDRPRRDRKGKGRATYDFGDGNGTDGFADDDRSTDEDDDGAVAASLLLPPGATLDAANLANAVSAVDTTTSSSAHPRVKVPKITFKLGADGSPAPAATGGAGAIQAGSILPSAAAASSARSAQRPPMKKPRLSHSHSASPAPRETFRPWLAPRPPPSSSSADEAELEEAEEGDEYDPYGGMLTAKEADGTGRKPTDKDRERWRWAKTEWERREWEKVFASSGPTTPAGATPPAAHEEHGTAAGSSDGRELRHIRPPNATPAVAIPTFPGQPLPSSSAVSSAHTLPIRPITHLRIGEFELETWYQAPFPEEYTRVPEGKLWVCEWCLKYMKSGFEGERHKLKCKMRHPPGDEIYRDGKVSVFEVDGRKAKIYCQNLCLLAKQFLDHKTLYYDVEPFLFYVMTEASPLGAKFVGYFSKEKRSPTNNVSCIMTLPVRQRRGWGNLLIDFSYLLSKKEARLGTPERPLSDLGLLSYRNYWTLTLFQYFASLPADSDKEIRFEDISKATSMTRDDIYFILHERGYITDLSQQPVPVPANLAALPPTAPPVAQAGLFAPAVGPPPAPATLSTPAAPVAGPSQRNSVAVQAAPPAAAPAVQPLSHSQPILPHGPPAPAPAATSTPAPPPPSTAAPPATPAAHPAPAQTAPPIPQAGGSVTVNERPSTSLPSGAATPRPPALGSAPGSARTSPGPQTPGGVGPRGGMKTNIFRGNQYTKAREQKLLEEALAAGLPPPEGLIHRFGEEEKKRERKTPRPSGSASGTGTPRHPFYGNQWSAKKQRTAGSSGQQGGAGHHHSPKKLVVPTSYKIHPNREEVEAYLARHFESKKEWIRLRPEALKWTPFLVTRGFGLGVDVGSTAVDGMQQQRQMAGLGAKGEAQTTGSTTGTGTEDQSAHASVNGGEDVEMQEVGGKEDAEAEPERSPSFHGGDDGHSEVDEDEDPFANLSSSSTDDFDDDDGEGFDPRRNSRRFSSRNGATSTRSLRTTRQRSTSATPVAAPSRRLPGRQASRLASRALASQVSLLDREAEEPLGQKRRLTRSSPVKIPPTGLANGTDGDEGMAGDTAGEETS</sequence>
<feature type="region of interest" description="Disordered" evidence="17">
    <location>
        <begin position="1139"/>
        <end position="1342"/>
    </location>
</feature>
<dbReference type="Gene3D" id="1.10.10.10">
    <property type="entry name" value="Winged helix-like DNA-binding domain superfamily/Winged helix DNA-binding domain"/>
    <property type="match status" value="1"/>
</dbReference>
<keyword evidence="12" id="KW-0804">Transcription</keyword>
<dbReference type="InterPro" id="IPR002717">
    <property type="entry name" value="HAT_MYST-type"/>
</dbReference>
<proteinExistence type="inferred from homology"/>
<dbReference type="GO" id="GO:0006357">
    <property type="term" value="P:regulation of transcription by RNA polymerase II"/>
    <property type="evidence" value="ECO:0007669"/>
    <property type="project" value="TreeGrafter"/>
</dbReference>
<keyword evidence="7 15" id="KW-0863">Zinc-finger</keyword>
<comment type="subcellular location">
    <subcellularLocation>
        <location evidence="1 16">Nucleus</location>
    </subcellularLocation>
</comment>
<feature type="compositionally biased region" description="Low complexity" evidence="17">
    <location>
        <begin position="498"/>
        <end position="512"/>
    </location>
</feature>
<name>A0A0K3CET3_RHOTO</name>
<dbReference type="Pfam" id="PF01853">
    <property type="entry name" value="MOZ_SAS"/>
    <property type="match status" value="1"/>
</dbReference>
<evidence type="ECO:0000256" key="7">
    <source>
        <dbReference type="ARBA" id="ARBA00022771"/>
    </source>
</evidence>
<keyword evidence="10" id="KW-0007">Acetylation</keyword>
<evidence type="ECO:0000256" key="8">
    <source>
        <dbReference type="ARBA" id="ARBA00022833"/>
    </source>
</evidence>
<feature type="region of interest" description="Disordered" evidence="17">
    <location>
        <begin position="840"/>
        <end position="982"/>
    </location>
</feature>
<evidence type="ECO:0000259" key="18">
    <source>
        <dbReference type="PROSITE" id="PS50016"/>
    </source>
</evidence>
<feature type="region of interest" description="Disordered" evidence="17">
    <location>
        <begin position="1"/>
        <end position="117"/>
    </location>
</feature>
<dbReference type="GO" id="GO:0031507">
    <property type="term" value="P:heterochromatin formation"/>
    <property type="evidence" value="ECO:0007669"/>
    <property type="project" value="UniProtKB-ARBA"/>
</dbReference>
<feature type="domain" description="PHD-type" evidence="18">
    <location>
        <begin position="186"/>
        <end position="236"/>
    </location>
</feature>
<dbReference type="GO" id="GO:0004402">
    <property type="term" value="F:histone acetyltransferase activity"/>
    <property type="evidence" value="ECO:0007669"/>
    <property type="project" value="InterPro"/>
</dbReference>
<feature type="active site" description="Proton donor/acceptor" evidence="14">
    <location>
        <position position="740"/>
    </location>
</feature>
<feature type="compositionally biased region" description="Basic and acidic residues" evidence="17">
    <location>
        <begin position="272"/>
        <end position="284"/>
    </location>
</feature>
<evidence type="ECO:0000313" key="22">
    <source>
        <dbReference type="Proteomes" id="UP000199069"/>
    </source>
</evidence>
<evidence type="ECO:0000256" key="3">
    <source>
        <dbReference type="ARBA" id="ARBA00013184"/>
    </source>
</evidence>
<dbReference type="STRING" id="5286.A0A0K3CET3"/>
<dbReference type="CDD" id="cd15527">
    <property type="entry name" value="PHD2_KAT6A_6B"/>
    <property type="match status" value="1"/>
</dbReference>
<dbReference type="GO" id="GO:0008270">
    <property type="term" value="F:zinc ion binding"/>
    <property type="evidence" value="ECO:0007669"/>
    <property type="project" value="UniProtKB-KW"/>
</dbReference>
<evidence type="ECO:0000256" key="4">
    <source>
        <dbReference type="ARBA" id="ARBA00022679"/>
    </source>
</evidence>
<feature type="compositionally biased region" description="Acidic residues" evidence="17">
    <location>
        <begin position="1224"/>
        <end position="1233"/>
    </location>
</feature>
<keyword evidence="9" id="KW-0156">Chromatin regulator</keyword>
<evidence type="ECO:0000256" key="1">
    <source>
        <dbReference type="ARBA" id="ARBA00004123"/>
    </source>
</evidence>
<feature type="compositionally biased region" description="Basic and acidic residues" evidence="17">
    <location>
        <begin position="22"/>
        <end position="38"/>
    </location>
</feature>
<feature type="compositionally biased region" description="Acidic residues" evidence="17">
    <location>
        <begin position="441"/>
        <end position="455"/>
    </location>
</feature>
<evidence type="ECO:0000313" key="23">
    <source>
        <dbReference type="Proteomes" id="UP000239560"/>
    </source>
</evidence>
<comment type="catalytic activity">
    <reaction evidence="16">
        <text>L-lysyl-[protein] + acetyl-CoA = N(6)-acetyl-L-lysyl-[protein] + CoA + H(+)</text>
        <dbReference type="Rhea" id="RHEA:45948"/>
        <dbReference type="Rhea" id="RHEA-COMP:9752"/>
        <dbReference type="Rhea" id="RHEA-COMP:10731"/>
        <dbReference type="ChEBI" id="CHEBI:15378"/>
        <dbReference type="ChEBI" id="CHEBI:29969"/>
        <dbReference type="ChEBI" id="CHEBI:57287"/>
        <dbReference type="ChEBI" id="CHEBI:57288"/>
        <dbReference type="ChEBI" id="CHEBI:61930"/>
        <dbReference type="EC" id="2.3.1.48"/>
    </reaction>
</comment>
<feature type="region of interest" description="Disordered" evidence="17">
    <location>
        <begin position="1001"/>
        <end position="1074"/>
    </location>
</feature>
<dbReference type="CDD" id="cd15526">
    <property type="entry name" value="PHD1_MOZ_d4"/>
    <property type="match status" value="1"/>
</dbReference>
<dbReference type="InterPro" id="IPR011011">
    <property type="entry name" value="Znf_FYVE_PHD"/>
</dbReference>
<dbReference type="InterPro" id="IPR050603">
    <property type="entry name" value="MYST_HAT"/>
</dbReference>
<feature type="compositionally biased region" description="Low complexity" evidence="17">
    <location>
        <begin position="859"/>
        <end position="874"/>
    </location>
</feature>
<reference evidence="21 23" key="2">
    <citation type="journal article" date="2018" name="Elife">
        <title>Functional genomics of lipid metabolism in the oleaginous yeast Rhodosporidium toruloides.</title>
        <authorList>
            <person name="Coradetti S.T."/>
            <person name="Pinel D."/>
            <person name="Geiselman G."/>
            <person name="Ito M."/>
            <person name="Mondo S."/>
            <person name="Reilly M.C."/>
            <person name="Cheng Y.F."/>
            <person name="Bauer S."/>
            <person name="Grigoriev I."/>
            <person name="Gladden J.M."/>
            <person name="Simmons B.A."/>
            <person name="Brem R."/>
            <person name="Arkin A.P."/>
            <person name="Skerker J.M."/>
        </authorList>
    </citation>
    <scope>NUCLEOTIDE SEQUENCE [LARGE SCALE GENOMIC DNA]</scope>
    <source>
        <strain evidence="21 23">NBRC 0880</strain>
    </source>
</reference>
<evidence type="ECO:0000313" key="21">
    <source>
        <dbReference type="EMBL" id="PRQ74059.1"/>
    </source>
</evidence>
<dbReference type="FunFam" id="3.30.60.60:FF:000001">
    <property type="entry name" value="Histone acetyltransferase"/>
    <property type="match status" value="1"/>
</dbReference>
<feature type="region of interest" description="Disordered" evidence="17">
    <location>
        <begin position="245"/>
        <end position="317"/>
    </location>
</feature>
<dbReference type="InterPro" id="IPR040706">
    <property type="entry name" value="Zf-MYST"/>
</dbReference>
<dbReference type="InterPro" id="IPR001965">
    <property type="entry name" value="Znf_PHD"/>
</dbReference>
<feature type="compositionally biased region" description="Low complexity" evidence="17">
    <location>
        <begin position="1245"/>
        <end position="1266"/>
    </location>
</feature>
<evidence type="ECO:0000256" key="11">
    <source>
        <dbReference type="ARBA" id="ARBA00023015"/>
    </source>
</evidence>
<evidence type="ECO:0000256" key="10">
    <source>
        <dbReference type="ARBA" id="ARBA00022990"/>
    </source>
</evidence>
<evidence type="ECO:0000256" key="5">
    <source>
        <dbReference type="ARBA" id="ARBA00022723"/>
    </source>
</evidence>
<dbReference type="Pfam" id="PF17772">
    <property type="entry name" value="zf-MYST"/>
    <property type="match status" value="1"/>
</dbReference>
<feature type="domain" description="PHD-type" evidence="18">
    <location>
        <begin position="129"/>
        <end position="189"/>
    </location>
</feature>
<dbReference type="EC" id="2.3.1.48" evidence="3 16"/>
<evidence type="ECO:0000256" key="9">
    <source>
        <dbReference type="ARBA" id="ARBA00022853"/>
    </source>
</evidence>
<feature type="region of interest" description="Disordered" evidence="17">
    <location>
        <begin position="394"/>
        <end position="482"/>
    </location>
</feature>
<gene>
    <name evidence="20" type="primary">FGENESH: predicted gene_7.475</name>
    <name evidence="21" type="ORF">AAT19DRAFT_15626</name>
    <name evidence="20" type="ORF">BN2166_0040900</name>
</gene>
<dbReference type="GO" id="GO:1990467">
    <property type="term" value="C:NuA3a histone acetyltransferase complex"/>
    <property type="evidence" value="ECO:0007669"/>
    <property type="project" value="TreeGrafter"/>
</dbReference>
<dbReference type="PANTHER" id="PTHR10615:SF161">
    <property type="entry name" value="HISTONE ACETYLTRANSFERASE KAT7"/>
    <property type="match status" value="1"/>
</dbReference>
<dbReference type="InterPro" id="IPR036388">
    <property type="entry name" value="WH-like_DNA-bd_sf"/>
</dbReference>
<dbReference type="GO" id="GO:0003682">
    <property type="term" value="F:chromatin binding"/>
    <property type="evidence" value="ECO:0007669"/>
    <property type="project" value="TreeGrafter"/>
</dbReference>
<feature type="region of interest" description="Disordered" evidence="17">
    <location>
        <begin position="494"/>
        <end position="533"/>
    </location>
</feature>
<keyword evidence="4 20" id="KW-0808">Transferase</keyword>
<feature type="compositionally biased region" description="Pro residues" evidence="17">
    <location>
        <begin position="897"/>
        <end position="910"/>
    </location>
</feature>
<keyword evidence="11" id="KW-0805">Transcription regulation</keyword>
<dbReference type="SUPFAM" id="SSF55729">
    <property type="entry name" value="Acyl-CoA N-acyltransferases (Nat)"/>
    <property type="match status" value="1"/>
</dbReference>
<dbReference type="GO" id="GO:0003712">
    <property type="term" value="F:transcription coregulator activity"/>
    <property type="evidence" value="ECO:0007669"/>
    <property type="project" value="TreeGrafter"/>
</dbReference>
<feature type="compositionally biased region" description="Basic and acidic residues" evidence="17">
    <location>
        <begin position="464"/>
        <end position="482"/>
    </location>
</feature>
<evidence type="ECO:0000256" key="12">
    <source>
        <dbReference type="ARBA" id="ARBA00023163"/>
    </source>
</evidence>
<dbReference type="Gene3D" id="3.30.40.10">
    <property type="entry name" value="Zinc/RING finger domain, C3HC4 (zinc finger)"/>
    <property type="match status" value="1"/>
</dbReference>
<feature type="compositionally biased region" description="Low complexity" evidence="17">
    <location>
        <begin position="80"/>
        <end position="90"/>
    </location>
</feature>
<reference evidence="20 22" key="1">
    <citation type="submission" date="2015-07" db="EMBL/GenBank/DDBJ databases">
        <authorList>
            <person name="Cajimat M.N.B."/>
            <person name="Milazzo M.L."/>
            <person name="Fulhorst C.F."/>
        </authorList>
    </citation>
    <scope>NUCLEOTIDE SEQUENCE [LARGE SCALE GENOMIC DNA]</scope>
    <source>
        <strain evidence="20">Single colony</strain>
    </source>
</reference>
<feature type="compositionally biased region" description="Low complexity" evidence="17">
    <location>
        <begin position="841"/>
        <end position="851"/>
    </location>
</feature>
<keyword evidence="5" id="KW-0479">Metal-binding</keyword>
<dbReference type="InterPro" id="IPR013083">
    <property type="entry name" value="Znf_RING/FYVE/PHD"/>
</dbReference>
<feature type="compositionally biased region" description="Basic and acidic residues" evidence="17">
    <location>
        <begin position="1011"/>
        <end position="1021"/>
    </location>
</feature>
<feature type="domain" description="MYST-type HAT" evidence="19">
    <location>
        <begin position="563"/>
        <end position="819"/>
    </location>
</feature>
<dbReference type="PANTHER" id="PTHR10615">
    <property type="entry name" value="HISTONE ACETYLTRANSFERASE"/>
    <property type="match status" value="1"/>
</dbReference>
<keyword evidence="22" id="KW-1185">Reference proteome</keyword>
<feature type="compositionally biased region" description="Low complexity" evidence="17">
    <location>
        <begin position="1153"/>
        <end position="1162"/>
    </location>
</feature>
<feature type="compositionally biased region" description="Polar residues" evidence="17">
    <location>
        <begin position="91"/>
        <end position="110"/>
    </location>
</feature>
<dbReference type="PROSITE" id="PS51726">
    <property type="entry name" value="MYST_HAT"/>
    <property type="match status" value="1"/>
</dbReference>
<accession>A0A0K3CET3</accession>
<dbReference type="OrthoDB" id="787137at2759"/>
<feature type="compositionally biased region" description="Basic and acidic residues" evidence="17">
    <location>
        <begin position="45"/>
        <end position="58"/>
    </location>
</feature>
<dbReference type="SUPFAM" id="SSF57903">
    <property type="entry name" value="FYVE/PHD zinc finger"/>
    <property type="match status" value="2"/>
</dbReference>
<dbReference type="PROSITE" id="PS50016">
    <property type="entry name" value="ZF_PHD_2"/>
    <property type="match status" value="2"/>
</dbReference>
<dbReference type="Proteomes" id="UP000239560">
    <property type="component" value="Unassembled WGS sequence"/>
</dbReference>
<evidence type="ECO:0000256" key="2">
    <source>
        <dbReference type="ARBA" id="ARBA00010107"/>
    </source>
</evidence>
<dbReference type="Pfam" id="PF00628">
    <property type="entry name" value="PHD"/>
    <property type="match status" value="1"/>
</dbReference>
<protein>
    <recommendedName>
        <fullName evidence="3 16">Histone acetyltransferase</fullName>
        <ecNumber evidence="3 16">2.3.1.48</ecNumber>
    </recommendedName>
</protein>
<evidence type="ECO:0000256" key="6">
    <source>
        <dbReference type="ARBA" id="ARBA00022737"/>
    </source>
</evidence>
<dbReference type="Proteomes" id="UP000199069">
    <property type="component" value="Unassembled WGS sequence"/>
</dbReference>
<dbReference type="EMBL" id="CWKI01000007">
    <property type="protein sequence ID" value="CTR08229.1"/>
    <property type="molecule type" value="Genomic_DNA"/>
</dbReference>